<feature type="repeat" description="Pumilio" evidence="7">
    <location>
        <begin position="374"/>
        <end position="412"/>
    </location>
</feature>
<evidence type="ECO:0000256" key="2">
    <source>
        <dbReference type="ARBA" id="ARBA00005301"/>
    </source>
</evidence>
<dbReference type="GO" id="GO:0000056">
    <property type="term" value="P:ribosomal small subunit export from nucleus"/>
    <property type="evidence" value="ECO:0007669"/>
    <property type="project" value="TreeGrafter"/>
</dbReference>
<evidence type="ECO:0000256" key="5">
    <source>
        <dbReference type="ARBA" id="ARBA00030932"/>
    </source>
</evidence>
<dbReference type="GO" id="GO:0000447">
    <property type="term" value="P:endonucleolytic cleavage in ITS1 to separate SSU-rRNA from 5.8S rRNA and LSU-rRNA from tricistronic rRNA transcript (SSU-rRNA, 5.8S rRNA, LSU-rRNA)"/>
    <property type="evidence" value="ECO:0007669"/>
    <property type="project" value="TreeGrafter"/>
</dbReference>
<dbReference type="Gene3D" id="1.25.10.10">
    <property type="entry name" value="Leucine-rich Repeat Variant"/>
    <property type="match status" value="2"/>
</dbReference>
<dbReference type="EMBL" id="CCBN010000015">
    <property type="protein sequence ID" value="CDO56464.1"/>
    <property type="molecule type" value="Genomic_DNA"/>
</dbReference>
<dbReference type="EMBL" id="QQZK01000060">
    <property type="protein sequence ID" value="KAF5099356.1"/>
    <property type="molecule type" value="Genomic_DNA"/>
</dbReference>
<dbReference type="SMART" id="SM00025">
    <property type="entry name" value="Pumilio"/>
    <property type="match status" value="8"/>
</dbReference>
<feature type="region of interest" description="Disordered" evidence="8">
    <location>
        <begin position="1"/>
        <end position="31"/>
    </location>
</feature>
<evidence type="ECO:0000313" key="11">
    <source>
        <dbReference type="Proteomes" id="UP000242525"/>
    </source>
</evidence>
<evidence type="ECO:0000256" key="7">
    <source>
        <dbReference type="PROSITE-ProRule" id="PRU00317"/>
    </source>
</evidence>
<keyword evidence="11" id="KW-1185">Reference proteome</keyword>
<feature type="compositionally biased region" description="Low complexity" evidence="8">
    <location>
        <begin position="671"/>
        <end position="692"/>
    </location>
</feature>
<feature type="region of interest" description="Disordered" evidence="8">
    <location>
        <begin position="660"/>
        <end position="719"/>
    </location>
</feature>
<dbReference type="SUPFAM" id="SSF48371">
    <property type="entry name" value="ARM repeat"/>
    <property type="match status" value="1"/>
</dbReference>
<dbReference type="Proteomes" id="UP000242525">
    <property type="component" value="Unassembled WGS sequence"/>
</dbReference>
<dbReference type="PANTHER" id="PTHR13102:SF0">
    <property type="entry name" value="NUCLEOLAR PROTEIN 9"/>
    <property type="match status" value="1"/>
</dbReference>
<reference evidence="9 11" key="1">
    <citation type="submission" date="2014-03" db="EMBL/GenBank/DDBJ databases">
        <authorList>
            <person name="Casaregola S."/>
        </authorList>
    </citation>
    <scope>NUCLEOTIDE SEQUENCE [LARGE SCALE GENOMIC DNA]</scope>
    <source>
        <strain evidence="9 11">CLIB 918</strain>
    </source>
</reference>
<dbReference type="PROSITE" id="PS50302">
    <property type="entry name" value="PUM"/>
    <property type="match status" value="1"/>
</dbReference>
<proteinExistence type="inferred from homology"/>
<dbReference type="GO" id="GO:0000472">
    <property type="term" value="P:endonucleolytic cleavage to generate mature 5'-end of SSU-rRNA from (SSU-rRNA, 5.8S rRNA, LSU-rRNA)"/>
    <property type="evidence" value="ECO:0007669"/>
    <property type="project" value="TreeGrafter"/>
</dbReference>
<dbReference type="GO" id="GO:0003723">
    <property type="term" value="F:RNA binding"/>
    <property type="evidence" value="ECO:0007669"/>
    <property type="project" value="InterPro"/>
</dbReference>
<dbReference type="Pfam" id="PF22493">
    <property type="entry name" value="PUF_NOP9"/>
    <property type="match status" value="1"/>
</dbReference>
<feature type="compositionally biased region" description="Basic and acidic residues" evidence="8">
    <location>
        <begin position="1"/>
        <end position="30"/>
    </location>
</feature>
<dbReference type="OrthoDB" id="392571at2759"/>
<evidence type="ECO:0000256" key="6">
    <source>
        <dbReference type="ARBA" id="ARBA00031929"/>
    </source>
</evidence>
<comment type="caution">
    <text evidence="9">The sequence shown here is derived from an EMBL/GenBank/DDBJ whole genome shotgun (WGS) entry which is preliminary data.</text>
</comment>
<dbReference type="InterPro" id="IPR001313">
    <property type="entry name" value="Pumilio_RNA-bd_rpt"/>
</dbReference>
<evidence type="ECO:0000256" key="4">
    <source>
        <dbReference type="ARBA" id="ARBA00022737"/>
    </source>
</evidence>
<sequence length="719" mass="82071">MPQEVRKRGRRAEDARKKEKKAVEDEERAKQQAFAEEIEQRRQERQEEQEQMAFYGLVNDEELEYFKQAESTLAVDAFGSPEERAGFVHSVFEEAQGRELKLMTNQICSKLIERLILLASDEQLCKFFKVFNGHFVNLAGHKYSSHCIETLLVRSAAIVEKQILDPSYLQIDAEDTFVSMEGLFMHMIDEFKPKVTEMPQHQYSSHVLRVILLILAGKNLPSTTTSNSALRSKRSKIARKMISIKDNEDFERSYQVPASFKELLWGLIGELRRGIDTTRAREMAIHKVSSPVIQLIIQFECDQINNNKHSGKKTKIPKDSLLALLFVTSSKMKETKDSSEESFVEYLLSDAVGSHFLEAIIPVLPDTFLDRLISLYMLGRIEKLARRDSGNFVVQALLKSSKRADLKKKIIDEITGSSSSGIDDNNTDTFEVLCSSNLTMTRTILNAAASLDNYKTEELISIILKKYDADTDASKLIENLLKLEGSTLGNTRGDWPTPDEMHRSLFLQTLMKSGPPRVRTGVLEGLIALPQETLFNMSKHSVFSHVLEAAMEVTIDNAVQRKRFLNALSGLFAPGMACNVYGSHIVDKCWRFTYKIKFFRERIAEDLATNEEVVKNSPYGRTVWKNWRMDKYIRRRFDWWREVKEEEDKIASEIGMPARKNNGMHERAAPSGNKKFGQGFKGNNNNSNSSNGDRFGKKRGFDNANTMELGNKRRFTKAE</sequence>
<organism evidence="9 11">
    <name type="scientific">Geotrichum candidum</name>
    <name type="common">Oospora lactis</name>
    <name type="synonym">Dipodascus geotrichum</name>
    <dbReference type="NCBI Taxonomy" id="1173061"/>
    <lineage>
        <taxon>Eukaryota</taxon>
        <taxon>Fungi</taxon>
        <taxon>Dikarya</taxon>
        <taxon>Ascomycota</taxon>
        <taxon>Saccharomycotina</taxon>
        <taxon>Dipodascomycetes</taxon>
        <taxon>Dipodascales</taxon>
        <taxon>Dipodascaceae</taxon>
        <taxon>Geotrichum</taxon>
    </lineage>
</organism>
<dbReference type="GO" id="GO:0000480">
    <property type="term" value="P:endonucleolytic cleavage in 5'-ETS of tricistronic rRNA transcript (SSU-rRNA, 5.8S rRNA, LSU-rRNA)"/>
    <property type="evidence" value="ECO:0007669"/>
    <property type="project" value="TreeGrafter"/>
</dbReference>
<protein>
    <recommendedName>
        <fullName evidence="3">Nucleolar protein 9</fullName>
    </recommendedName>
    <alternativeName>
        <fullName evidence="5 6">Pumilio domain-containing protein NOP9</fullName>
    </alternativeName>
</protein>
<dbReference type="PANTHER" id="PTHR13102">
    <property type="entry name" value="NUCLEOLAR PROTEIN 9"/>
    <property type="match status" value="1"/>
</dbReference>
<comment type="subcellular location">
    <subcellularLocation>
        <location evidence="1">Nucleus</location>
        <location evidence="1">Nucleolus</location>
    </subcellularLocation>
</comment>
<dbReference type="InterPro" id="IPR040000">
    <property type="entry name" value="NOP9"/>
</dbReference>
<evidence type="ECO:0000256" key="3">
    <source>
        <dbReference type="ARBA" id="ARBA00016427"/>
    </source>
</evidence>
<dbReference type="InterPro" id="IPR016024">
    <property type="entry name" value="ARM-type_fold"/>
</dbReference>
<dbReference type="GO" id="GO:0005730">
    <property type="term" value="C:nucleolus"/>
    <property type="evidence" value="ECO:0007669"/>
    <property type="project" value="UniProtKB-SubCell"/>
</dbReference>
<name>A0A0J9XGK8_GEOCN</name>
<accession>A0A0J9XGK8</accession>
<comment type="similarity">
    <text evidence="2">Belongs to the NOP9 family.</text>
</comment>
<evidence type="ECO:0000256" key="8">
    <source>
        <dbReference type="SAM" id="MobiDB-lite"/>
    </source>
</evidence>
<dbReference type="STRING" id="1173061.A0A0J9XGK8"/>
<evidence type="ECO:0000313" key="9">
    <source>
        <dbReference type="EMBL" id="CDO56464.1"/>
    </source>
</evidence>
<gene>
    <name evidence="9" type="ORF">BN980_GECA15s01583g</name>
    <name evidence="10" type="ORF">DV451_003012</name>
</gene>
<dbReference type="InterPro" id="IPR011989">
    <property type="entry name" value="ARM-like"/>
</dbReference>
<evidence type="ECO:0000256" key="1">
    <source>
        <dbReference type="ARBA" id="ARBA00004604"/>
    </source>
</evidence>
<dbReference type="Proteomes" id="UP000750522">
    <property type="component" value="Unassembled WGS sequence"/>
</dbReference>
<keyword evidence="4" id="KW-0677">Repeat</keyword>
<reference evidence="10" key="3">
    <citation type="submission" date="2020-01" db="EMBL/GenBank/DDBJ databases">
        <authorList>
            <person name="Perkins V."/>
            <person name="Lessard M.-H."/>
            <person name="Dugat-Bony E."/>
            <person name="Frenette M."/>
            <person name="Labrie S."/>
        </authorList>
    </citation>
    <scope>NUCLEOTIDE SEQUENCE</scope>
    <source>
        <strain evidence="10">LMA-70</strain>
    </source>
</reference>
<dbReference type="GO" id="GO:0030686">
    <property type="term" value="C:90S preribosome"/>
    <property type="evidence" value="ECO:0007669"/>
    <property type="project" value="TreeGrafter"/>
</dbReference>
<evidence type="ECO:0000313" key="10">
    <source>
        <dbReference type="EMBL" id="KAF5099356.1"/>
    </source>
</evidence>
<dbReference type="AlphaFoldDB" id="A0A0J9XGK8"/>
<dbReference type="GO" id="GO:0030688">
    <property type="term" value="C:preribosome, small subunit precursor"/>
    <property type="evidence" value="ECO:0007669"/>
    <property type="project" value="TreeGrafter"/>
</dbReference>
<reference evidence="10" key="2">
    <citation type="journal article" date="2020" name="Front. Microbiol.">
        <title>Phenotypic and Genetic Characterization of the Cheese Ripening Yeast Geotrichum candidum.</title>
        <authorList>
            <person name="Perkins V."/>
            <person name="Vignola S."/>
            <person name="Lessard M.H."/>
            <person name="Plante P.L."/>
            <person name="Corbeil J."/>
            <person name="Dugat-Bony E."/>
            <person name="Frenette M."/>
            <person name="Labrie S."/>
        </authorList>
    </citation>
    <scope>NUCLEOTIDE SEQUENCE</scope>
    <source>
        <strain evidence="10">LMA-70</strain>
    </source>
</reference>